<organism evidence="10 11">
    <name type="scientific">Aspergillus pseudodeflectus</name>
    <dbReference type="NCBI Taxonomy" id="176178"/>
    <lineage>
        <taxon>Eukaryota</taxon>
        <taxon>Fungi</taxon>
        <taxon>Dikarya</taxon>
        <taxon>Ascomycota</taxon>
        <taxon>Pezizomycotina</taxon>
        <taxon>Eurotiomycetes</taxon>
        <taxon>Eurotiomycetidae</taxon>
        <taxon>Eurotiales</taxon>
        <taxon>Aspergillaceae</taxon>
        <taxon>Aspergillus</taxon>
        <taxon>Aspergillus subgen. Nidulantes</taxon>
    </lineage>
</organism>
<dbReference type="Pfam" id="PF13847">
    <property type="entry name" value="Methyltransf_31"/>
    <property type="match status" value="1"/>
</dbReference>
<dbReference type="InterPro" id="IPR025714">
    <property type="entry name" value="Methyltranfer_dom"/>
</dbReference>
<evidence type="ECO:0000256" key="2">
    <source>
        <dbReference type="ARBA" id="ARBA00022691"/>
    </source>
</evidence>
<name>A0ABR4J9Y5_9EURO</name>
<comment type="caution">
    <text evidence="10">The sequence shown here is derived from an EMBL/GenBank/DDBJ whole genome shotgun (WGS) entry which is preliminary data.</text>
</comment>
<dbReference type="Gene3D" id="3.40.50.150">
    <property type="entry name" value="Vaccinia Virus protein VP39"/>
    <property type="match status" value="1"/>
</dbReference>
<evidence type="ECO:0000256" key="4">
    <source>
        <dbReference type="ARBA" id="ARBA00034521"/>
    </source>
</evidence>
<evidence type="ECO:0000313" key="11">
    <source>
        <dbReference type="Proteomes" id="UP001610444"/>
    </source>
</evidence>
<evidence type="ECO:0000256" key="6">
    <source>
        <dbReference type="ARBA" id="ARBA00047941"/>
    </source>
</evidence>
<feature type="domain" description="Methyltransferase" evidence="9">
    <location>
        <begin position="69"/>
        <end position="215"/>
    </location>
</feature>
<comment type="catalytic activity">
    <reaction evidence="8">
        <text>arsenic triglutathione + 3 [thioredoxin]-dithiol + 3 S-adenosyl-L-methionine = trimethylarsine + 3 [thioredoxin]-disulfide + 3 glutathione + 3 S-adenosyl-L-homocysteine + 3 H(+)</text>
        <dbReference type="Rhea" id="RHEA:69432"/>
        <dbReference type="Rhea" id="RHEA-COMP:10698"/>
        <dbReference type="Rhea" id="RHEA-COMP:10700"/>
        <dbReference type="ChEBI" id="CHEBI:15378"/>
        <dbReference type="ChEBI" id="CHEBI:27130"/>
        <dbReference type="ChEBI" id="CHEBI:29950"/>
        <dbReference type="ChEBI" id="CHEBI:50058"/>
        <dbReference type="ChEBI" id="CHEBI:57856"/>
        <dbReference type="ChEBI" id="CHEBI:57925"/>
        <dbReference type="ChEBI" id="CHEBI:59789"/>
        <dbReference type="ChEBI" id="CHEBI:183640"/>
        <dbReference type="EC" id="2.1.1.137"/>
    </reaction>
</comment>
<dbReference type="NCBIfam" id="NF008823">
    <property type="entry name" value="PRK11873.1"/>
    <property type="match status" value="1"/>
</dbReference>
<protein>
    <recommendedName>
        <fullName evidence="5">Arsenite methyltransferase</fullName>
        <ecNumber evidence="4">2.1.1.137</ecNumber>
    </recommendedName>
</protein>
<keyword evidence="1" id="KW-0808">Transferase</keyword>
<evidence type="ECO:0000256" key="8">
    <source>
        <dbReference type="ARBA" id="ARBA00048428"/>
    </source>
</evidence>
<evidence type="ECO:0000256" key="3">
    <source>
        <dbReference type="ARBA" id="ARBA00034487"/>
    </source>
</evidence>
<dbReference type="PANTHER" id="PTHR43675">
    <property type="entry name" value="ARSENITE METHYLTRANSFERASE"/>
    <property type="match status" value="1"/>
</dbReference>
<dbReference type="EC" id="2.1.1.137" evidence="4"/>
<dbReference type="GeneID" id="98158927"/>
<dbReference type="PANTHER" id="PTHR43675:SF8">
    <property type="entry name" value="ARSENITE METHYLTRANSFERASE"/>
    <property type="match status" value="1"/>
</dbReference>
<proteinExistence type="inferred from homology"/>
<dbReference type="CDD" id="cd02440">
    <property type="entry name" value="AdoMet_MTases"/>
    <property type="match status" value="1"/>
</dbReference>
<comment type="catalytic activity">
    <reaction evidence="6">
        <text>arsenic triglutathione + [thioredoxin]-dithiol + S-adenosyl-L-methionine + 2 H2O = methylarsonous acid + [thioredoxin]-disulfide + 3 glutathione + S-adenosyl-L-homocysteine + H(+)</text>
        <dbReference type="Rhea" id="RHEA:69460"/>
        <dbReference type="Rhea" id="RHEA-COMP:10698"/>
        <dbReference type="Rhea" id="RHEA-COMP:10700"/>
        <dbReference type="ChEBI" id="CHEBI:15377"/>
        <dbReference type="ChEBI" id="CHEBI:15378"/>
        <dbReference type="ChEBI" id="CHEBI:17826"/>
        <dbReference type="ChEBI" id="CHEBI:29950"/>
        <dbReference type="ChEBI" id="CHEBI:50058"/>
        <dbReference type="ChEBI" id="CHEBI:57856"/>
        <dbReference type="ChEBI" id="CHEBI:57925"/>
        <dbReference type="ChEBI" id="CHEBI:59789"/>
        <dbReference type="ChEBI" id="CHEBI:183640"/>
        <dbReference type="EC" id="2.1.1.137"/>
    </reaction>
</comment>
<dbReference type="InterPro" id="IPR026669">
    <property type="entry name" value="Arsenite_MeTrfase-like"/>
</dbReference>
<evidence type="ECO:0000259" key="9">
    <source>
        <dbReference type="Pfam" id="PF13847"/>
    </source>
</evidence>
<keyword evidence="2" id="KW-0949">S-adenosyl-L-methionine</keyword>
<dbReference type="InterPro" id="IPR029063">
    <property type="entry name" value="SAM-dependent_MTases_sf"/>
</dbReference>
<dbReference type="GO" id="GO:0032259">
    <property type="term" value="P:methylation"/>
    <property type="evidence" value="ECO:0007669"/>
    <property type="project" value="UniProtKB-KW"/>
</dbReference>
<evidence type="ECO:0000256" key="7">
    <source>
        <dbReference type="ARBA" id="ARBA00047943"/>
    </source>
</evidence>
<dbReference type="Proteomes" id="UP001610444">
    <property type="component" value="Unassembled WGS sequence"/>
</dbReference>
<dbReference type="GO" id="GO:0008168">
    <property type="term" value="F:methyltransferase activity"/>
    <property type="evidence" value="ECO:0007669"/>
    <property type="project" value="UniProtKB-KW"/>
</dbReference>
<dbReference type="SUPFAM" id="SSF53335">
    <property type="entry name" value="S-adenosyl-L-methionine-dependent methyltransferases"/>
    <property type="match status" value="1"/>
</dbReference>
<dbReference type="RefSeq" id="XP_070892276.1">
    <property type="nucleotide sequence ID" value="XM_071043763.1"/>
</dbReference>
<accession>A0ABR4J9Y5</accession>
<keyword evidence="10" id="KW-0489">Methyltransferase</keyword>
<evidence type="ECO:0000313" key="10">
    <source>
        <dbReference type="EMBL" id="KAL2836850.1"/>
    </source>
</evidence>
<gene>
    <name evidence="10" type="ORF">BJX68DRAFT_259784</name>
</gene>
<reference evidence="10 11" key="1">
    <citation type="submission" date="2024-07" db="EMBL/GenBank/DDBJ databases">
        <title>Section-level genome sequencing and comparative genomics of Aspergillus sections Usti and Cavernicolus.</title>
        <authorList>
            <consortium name="Lawrence Berkeley National Laboratory"/>
            <person name="Nybo J.L."/>
            <person name="Vesth T.C."/>
            <person name="Theobald S."/>
            <person name="Frisvad J.C."/>
            <person name="Larsen T.O."/>
            <person name="Kjaerboelling I."/>
            <person name="Rothschild-Mancinelli K."/>
            <person name="Lyhne E.K."/>
            <person name="Kogle M.E."/>
            <person name="Barry K."/>
            <person name="Clum A."/>
            <person name="Na H."/>
            <person name="Ledsgaard L."/>
            <person name="Lin J."/>
            <person name="Lipzen A."/>
            <person name="Kuo A."/>
            <person name="Riley R."/>
            <person name="Mondo S."/>
            <person name="LaButti K."/>
            <person name="Haridas S."/>
            <person name="Pangalinan J."/>
            <person name="Salamov A.A."/>
            <person name="Simmons B.A."/>
            <person name="Magnuson J.K."/>
            <person name="Chen J."/>
            <person name="Drula E."/>
            <person name="Henrissat B."/>
            <person name="Wiebenga A."/>
            <person name="Lubbers R.J."/>
            <person name="Gomes A.C."/>
            <person name="Macurrencykelacurrency M.R."/>
            <person name="Stajich J."/>
            <person name="Grigoriev I.V."/>
            <person name="Mortensen U.H."/>
            <person name="De vries R.P."/>
            <person name="Baker S.E."/>
            <person name="Andersen M.R."/>
        </authorList>
    </citation>
    <scope>NUCLEOTIDE SEQUENCE [LARGE SCALE GENOMIC DNA]</scope>
    <source>
        <strain evidence="10 11">CBS 756.74</strain>
    </source>
</reference>
<evidence type="ECO:0000256" key="1">
    <source>
        <dbReference type="ARBA" id="ARBA00022679"/>
    </source>
</evidence>
<comment type="similarity">
    <text evidence="3">Belongs to the methyltransferase superfamily. Arsenite methyltransferase family.</text>
</comment>
<evidence type="ECO:0000256" key="5">
    <source>
        <dbReference type="ARBA" id="ARBA00034545"/>
    </source>
</evidence>
<comment type="catalytic activity">
    <reaction evidence="7">
        <text>arsenic triglutathione + 2 [thioredoxin]-dithiol + 2 S-adenosyl-L-methionine + H2O = dimethylarsinous acid + 2 [thioredoxin]-disulfide + 3 glutathione + 2 S-adenosyl-L-homocysteine + 2 H(+)</text>
        <dbReference type="Rhea" id="RHEA:69464"/>
        <dbReference type="Rhea" id="RHEA-COMP:10698"/>
        <dbReference type="Rhea" id="RHEA-COMP:10700"/>
        <dbReference type="ChEBI" id="CHEBI:15377"/>
        <dbReference type="ChEBI" id="CHEBI:15378"/>
        <dbReference type="ChEBI" id="CHEBI:23808"/>
        <dbReference type="ChEBI" id="CHEBI:29950"/>
        <dbReference type="ChEBI" id="CHEBI:50058"/>
        <dbReference type="ChEBI" id="CHEBI:57856"/>
        <dbReference type="ChEBI" id="CHEBI:57925"/>
        <dbReference type="ChEBI" id="CHEBI:59789"/>
        <dbReference type="ChEBI" id="CHEBI:183640"/>
        <dbReference type="EC" id="2.1.1.137"/>
    </reaction>
</comment>
<sequence>MTQEIYNAVQARYGNIAKQSHDTQQFRNPNSVEDSLARAFGYSAEDLVSLPEKANLGVSCGNPGAVAGIKEGETVVDLGSGAGIDVFLAARKVGPQGKAFGVDMTEEMISLARRNASRSNLQNTLFIRSPITSIPLEDSTVDCIISNCVINLVPPQDKPRVFAEIARLLKPGGRVAISDILARRELPAAILDDMALYVGCVAGASQVSEYQAWLEGVGLTDILLVDTNADINLYKQSSEAGQGSCCGVAKESVRLPAGEFADVDFNAWVGESYLFLTL</sequence>
<keyword evidence="11" id="KW-1185">Reference proteome</keyword>
<dbReference type="EMBL" id="JBFXLR010000107">
    <property type="protein sequence ID" value="KAL2836850.1"/>
    <property type="molecule type" value="Genomic_DNA"/>
</dbReference>